<evidence type="ECO:0000313" key="5">
    <source>
        <dbReference type="Proteomes" id="UP000694564"/>
    </source>
</evidence>
<feature type="region of interest" description="Disordered" evidence="3">
    <location>
        <begin position="275"/>
        <end position="297"/>
    </location>
</feature>
<reference evidence="4" key="1">
    <citation type="submission" date="2025-08" db="UniProtKB">
        <authorList>
            <consortium name="Ensembl"/>
        </authorList>
    </citation>
    <scope>IDENTIFICATION</scope>
</reference>
<dbReference type="Gene3D" id="6.10.250.1050">
    <property type="match status" value="1"/>
</dbReference>
<sequence length="482" mass="52230">MERQGSLGSARGFNGESPGVVTRGVTGGVRGLEADTRLPSGVASPNGSEPPSHSGGSVVRSPGSSRPTERVVAITPGLNQHPGEVAGHSVEFGPSPDVVNIPCSGTGLPRAYCPGPGGSRVYTSGCGSHSGSTCLHSGPCEDRPRSILKDSSSILMQRSPCADKKKAQRWDEMNILATYHPTDKDYGFMKVDEPSTPYHRLQDSDEDVLAGSSVKVTPEVLEERFATMDNFLPKVLQYGDNRSSGAADNFSKTHSSDFDKHRKTHYTEGKFLKAQKNLPLEHEEDSSGGSAGVSSGVRGVVMDPKLRPVERGWAGGLARRVNDETDMLIPRPVLDVKDFPGCRNQFPSASTPFPLEKIDLQRKEYYTQGRYLRSDSHPEPEEDIEDEQQDSSMDLTLVIENPINIQSPVASSWCQWLEAKRQNCRSPGSSEREYRNNQNPPTQNGRRSEPGQRQGGGCTGLGGRGAECIGSREFEGHVGKIP</sequence>
<dbReference type="InterPro" id="IPR007062">
    <property type="entry name" value="PPI-2"/>
</dbReference>
<evidence type="ECO:0000313" key="4">
    <source>
        <dbReference type="Ensembl" id="ENSSVLP00005008994.1"/>
    </source>
</evidence>
<dbReference type="OrthoDB" id="551302at2759"/>
<feature type="compositionally biased region" description="Gly residues" evidence="3">
    <location>
        <begin position="453"/>
        <end position="465"/>
    </location>
</feature>
<dbReference type="Proteomes" id="UP000694564">
    <property type="component" value="Chromosome 3"/>
</dbReference>
<accession>A0A8D2B080</accession>
<dbReference type="GO" id="GO:0004864">
    <property type="term" value="F:protein phosphatase inhibitor activity"/>
    <property type="evidence" value="ECO:0007669"/>
    <property type="project" value="UniProtKB-KW"/>
</dbReference>
<keyword evidence="2" id="KW-0650">Protein phosphatase inhibitor</keyword>
<proteinExistence type="inferred from homology"/>
<name>A0A8D2B080_SCIVU</name>
<dbReference type="Pfam" id="PF04979">
    <property type="entry name" value="IPP-2"/>
    <property type="match status" value="1"/>
</dbReference>
<comment type="similarity">
    <text evidence="1">Belongs to the protein phosphatase inhibitor 2 family.</text>
</comment>
<dbReference type="PANTHER" id="PTHR12398:SF8">
    <property type="entry name" value="RIKEN CDNA 2810408A11 GENE"/>
    <property type="match status" value="1"/>
</dbReference>
<evidence type="ECO:0008006" key="6">
    <source>
        <dbReference type="Google" id="ProtNLM"/>
    </source>
</evidence>
<organism evidence="4 5">
    <name type="scientific">Sciurus vulgaris</name>
    <name type="common">Eurasian red squirrel</name>
    <dbReference type="NCBI Taxonomy" id="55149"/>
    <lineage>
        <taxon>Eukaryota</taxon>
        <taxon>Metazoa</taxon>
        <taxon>Chordata</taxon>
        <taxon>Craniata</taxon>
        <taxon>Vertebrata</taxon>
        <taxon>Euteleostomi</taxon>
        <taxon>Mammalia</taxon>
        <taxon>Eutheria</taxon>
        <taxon>Euarchontoglires</taxon>
        <taxon>Glires</taxon>
        <taxon>Rodentia</taxon>
        <taxon>Sciuromorpha</taxon>
        <taxon>Sciuridae</taxon>
        <taxon>Sciurinae</taxon>
        <taxon>Sciurini</taxon>
        <taxon>Sciurus</taxon>
    </lineage>
</organism>
<evidence type="ECO:0000256" key="1">
    <source>
        <dbReference type="ARBA" id="ARBA00005472"/>
    </source>
</evidence>
<feature type="region of interest" description="Disordered" evidence="3">
    <location>
        <begin position="1"/>
        <end position="69"/>
    </location>
</feature>
<keyword evidence="5" id="KW-1185">Reference proteome</keyword>
<dbReference type="GO" id="GO:0009966">
    <property type="term" value="P:regulation of signal transduction"/>
    <property type="evidence" value="ECO:0007669"/>
    <property type="project" value="InterPro"/>
</dbReference>
<dbReference type="AlphaFoldDB" id="A0A8D2B080"/>
<dbReference type="GeneTree" id="ENSGT00940000163910"/>
<feature type="region of interest" description="Disordered" evidence="3">
    <location>
        <begin position="425"/>
        <end position="465"/>
    </location>
</feature>
<protein>
    <recommendedName>
        <fullName evidence="6">Protein phosphatase inhibitor 2</fullName>
    </recommendedName>
</protein>
<feature type="compositionally biased region" description="Low complexity" evidence="3">
    <location>
        <begin position="50"/>
        <end position="66"/>
    </location>
</feature>
<evidence type="ECO:0000256" key="3">
    <source>
        <dbReference type="SAM" id="MobiDB-lite"/>
    </source>
</evidence>
<dbReference type="PANTHER" id="PTHR12398">
    <property type="entry name" value="PROTEIN PHOSPHATASE INHIBITOR"/>
    <property type="match status" value="1"/>
</dbReference>
<reference evidence="4" key="2">
    <citation type="submission" date="2025-09" db="UniProtKB">
        <authorList>
            <consortium name="Ensembl"/>
        </authorList>
    </citation>
    <scope>IDENTIFICATION</scope>
</reference>
<evidence type="ECO:0000256" key="2">
    <source>
        <dbReference type="ARBA" id="ARBA00023272"/>
    </source>
</evidence>
<dbReference type="Ensembl" id="ENSSVLT00005009971.1">
    <property type="protein sequence ID" value="ENSSVLP00005008994.1"/>
    <property type="gene ID" value="ENSSVLG00005007180.1"/>
</dbReference>
<feature type="compositionally biased region" description="Polar residues" evidence="3">
    <location>
        <begin position="436"/>
        <end position="445"/>
    </location>
</feature>